<feature type="compositionally biased region" description="Polar residues" evidence="1">
    <location>
        <begin position="726"/>
        <end position="740"/>
    </location>
</feature>
<dbReference type="EMBL" id="FN654287">
    <property type="protein sequence ID" value="CBY30911.1"/>
    <property type="molecule type" value="Genomic_DNA"/>
</dbReference>
<feature type="region of interest" description="Disordered" evidence="1">
    <location>
        <begin position="647"/>
        <end position="740"/>
    </location>
</feature>
<evidence type="ECO:0000256" key="1">
    <source>
        <dbReference type="SAM" id="MobiDB-lite"/>
    </source>
</evidence>
<gene>
    <name evidence="2" type="ORF">GSOID_T00018858001</name>
</gene>
<feature type="compositionally biased region" description="Low complexity" evidence="1">
    <location>
        <begin position="700"/>
        <end position="714"/>
    </location>
</feature>
<sequence>MPYASQARDDEGYQGSWHSNQPGPSRRPNNGGWDNGRNNRNQGGNRGNDRGNDYRGNFQVNQRRSNHNNRGLRDINPPVRPGDGLNNQINQAGQQMAALETQERPVSQEGRVQCYRGAQPRTTDDVVCFCYLDQFGERKATSLTLPNHNEPGCKIRVKEDRTNTQHDHFTSSVLELMTNPTDPRKLPKHRRASSNKLSIHPMMNTGLAREGKYAYYSKADVFHKITDSCEEYNVKIAFPWTHSLLAREANQRNTVELNCLVSMIAEAFERIGYSSIADVPCMITIWYLDNREFPCAWTNRSKGATVLRGEFVAQAISIDLNAIFFAFCYFNPIIMVTWSPYKYLGECELLRNCFAFISERTPNSLMPRWQYYLDTDAVRTCLQVICERFYLLIGECGNSITAMEPQVNTVLGLTSIMELMQEDTEFMRSFTLLDSEREHLQANCSKFTRDFRQSPSATARSHRLWVIQHGLTSENTKPERSYEQICIDAANKLQAVRVGPAKGGQFVETKPALAELNKARDASIELQHKNFKQLYPRLVNDTELQKVVSKQTLLALQDPTVGEAYTENVLQGCSLKMKHHEENVEDIRNSTLEVAKAQKSLEQRFAEMHDMHTASQAKLKEQFKKEILDLKEIVAQKDAALKAEQILSAANRQPQPTDKEKKKASLRSSSTVTRGIPKTSAAQKLQQRGGNKTQKKPPAESNNSSLTSETSEGEVVLRNIEAPDGTTESMDTSTLKNPKN</sequence>
<protein>
    <submittedName>
        <fullName evidence="2">Uncharacterized protein</fullName>
    </submittedName>
</protein>
<proteinExistence type="predicted"/>
<evidence type="ECO:0000313" key="2">
    <source>
        <dbReference type="EMBL" id="CBY30911.1"/>
    </source>
</evidence>
<dbReference type="AlphaFoldDB" id="E4Y5L1"/>
<reference evidence="2" key="1">
    <citation type="journal article" date="2010" name="Science">
        <title>Plasticity of animal genome architecture unmasked by rapid evolution of a pelagic tunicate.</title>
        <authorList>
            <person name="Denoeud F."/>
            <person name="Henriet S."/>
            <person name="Mungpakdee S."/>
            <person name="Aury J.M."/>
            <person name="Da Silva C."/>
            <person name="Brinkmann H."/>
            <person name="Mikhaleva J."/>
            <person name="Olsen L.C."/>
            <person name="Jubin C."/>
            <person name="Canestro C."/>
            <person name="Bouquet J.M."/>
            <person name="Danks G."/>
            <person name="Poulain J."/>
            <person name="Campsteijn C."/>
            <person name="Adamski M."/>
            <person name="Cross I."/>
            <person name="Yadetie F."/>
            <person name="Muffato M."/>
            <person name="Louis A."/>
            <person name="Butcher S."/>
            <person name="Tsagkogeorga G."/>
            <person name="Konrad A."/>
            <person name="Singh S."/>
            <person name="Jensen M.F."/>
            <person name="Cong E.H."/>
            <person name="Eikeseth-Otteraa H."/>
            <person name="Noel B."/>
            <person name="Anthouard V."/>
            <person name="Porcel B.M."/>
            <person name="Kachouri-Lafond R."/>
            <person name="Nishino A."/>
            <person name="Ugolini M."/>
            <person name="Chourrout P."/>
            <person name="Nishida H."/>
            <person name="Aasland R."/>
            <person name="Huzurbazar S."/>
            <person name="Westhof E."/>
            <person name="Delsuc F."/>
            <person name="Lehrach H."/>
            <person name="Reinhardt R."/>
            <person name="Weissenbach J."/>
            <person name="Roy S.W."/>
            <person name="Artiguenave F."/>
            <person name="Postlethwait J.H."/>
            <person name="Manak J.R."/>
            <person name="Thompson E.M."/>
            <person name="Jaillon O."/>
            <person name="Du Pasquier L."/>
            <person name="Boudinot P."/>
            <person name="Liberles D.A."/>
            <person name="Volff J.N."/>
            <person name="Philippe H."/>
            <person name="Lenhard B."/>
            <person name="Roest Crollius H."/>
            <person name="Wincker P."/>
            <person name="Chourrout D."/>
        </authorList>
    </citation>
    <scope>NUCLEOTIDE SEQUENCE [LARGE SCALE GENOMIC DNA]</scope>
</reference>
<feature type="compositionally biased region" description="Low complexity" evidence="1">
    <location>
        <begin position="26"/>
        <end position="43"/>
    </location>
</feature>
<feature type="region of interest" description="Disordered" evidence="1">
    <location>
        <begin position="1"/>
        <end position="82"/>
    </location>
</feature>
<organism evidence="2">
    <name type="scientific">Oikopleura dioica</name>
    <name type="common">Tunicate</name>
    <dbReference type="NCBI Taxonomy" id="34765"/>
    <lineage>
        <taxon>Eukaryota</taxon>
        <taxon>Metazoa</taxon>
        <taxon>Chordata</taxon>
        <taxon>Tunicata</taxon>
        <taxon>Appendicularia</taxon>
        <taxon>Copelata</taxon>
        <taxon>Oikopleuridae</taxon>
        <taxon>Oikopleura</taxon>
    </lineage>
</organism>
<accession>E4Y5L1</accession>
<dbReference type="Proteomes" id="UP000011014">
    <property type="component" value="Unassembled WGS sequence"/>
</dbReference>
<name>E4Y5L1_OIKDI</name>
<feature type="compositionally biased region" description="Polar residues" evidence="1">
    <location>
        <begin position="680"/>
        <end position="692"/>
    </location>
</feature>